<dbReference type="Pfam" id="PF04545">
    <property type="entry name" value="Sigma70_r4"/>
    <property type="match status" value="1"/>
</dbReference>
<keyword evidence="4 7" id="KW-0731">Sigma factor</keyword>
<feature type="domain" description="HTH cro/C1-type" evidence="8">
    <location>
        <begin position="198"/>
        <end position="219"/>
    </location>
</feature>
<dbReference type="InterPro" id="IPR000943">
    <property type="entry name" value="RNA_pol_sigma70"/>
</dbReference>
<dbReference type="Gene3D" id="1.20.120.1810">
    <property type="match status" value="1"/>
</dbReference>
<dbReference type="PIRSF" id="PIRSF000770">
    <property type="entry name" value="RNA_pol_sigma-SigE/K"/>
    <property type="match status" value="1"/>
</dbReference>
<evidence type="ECO:0000256" key="5">
    <source>
        <dbReference type="ARBA" id="ARBA00023125"/>
    </source>
</evidence>
<dbReference type="AlphaFoldDB" id="A0A1S6IZ32"/>
<dbReference type="PROSITE" id="PS50943">
    <property type="entry name" value="HTH_CROC1"/>
    <property type="match status" value="1"/>
</dbReference>
<dbReference type="InterPro" id="IPR013324">
    <property type="entry name" value="RNA_pol_sigma_r3/r4-like"/>
</dbReference>
<dbReference type="InterPro" id="IPR007627">
    <property type="entry name" value="RNA_pol_sigma70_r2"/>
</dbReference>
<dbReference type="EMBL" id="CP019698">
    <property type="protein sequence ID" value="AQS60026.1"/>
    <property type="molecule type" value="Genomic_DNA"/>
</dbReference>
<dbReference type="OrthoDB" id="9809557at2"/>
<keyword evidence="2" id="KW-0749">Sporulation</keyword>
<dbReference type="PROSITE" id="PS00716">
    <property type="entry name" value="SIGMA70_2"/>
    <property type="match status" value="1"/>
</dbReference>
<dbReference type="NCBIfam" id="TIGR02937">
    <property type="entry name" value="sigma70-ECF"/>
    <property type="match status" value="1"/>
</dbReference>
<keyword evidence="6 7" id="KW-0804">Transcription</keyword>
<keyword evidence="5 7" id="KW-0238">DNA-binding</keyword>
<evidence type="ECO:0000256" key="6">
    <source>
        <dbReference type="ARBA" id="ARBA00023163"/>
    </source>
</evidence>
<reference evidence="9 10" key="1">
    <citation type="journal article" date="2016" name="Int. J. Syst. Evol. Microbiol.">
        <title>Desulfotomaculum ferrireducens sp. nov., a moderately thermophilic sulfate-reducing and dissimilatory Fe(III)-reducing bacterium isolated from compost.</title>
        <authorList>
            <person name="Yang G."/>
            <person name="Guo J."/>
            <person name="Zhuang L."/>
            <person name="Yuan Y."/>
            <person name="Zhou S."/>
        </authorList>
    </citation>
    <scope>NUCLEOTIDE SEQUENCE [LARGE SCALE GENOMIC DNA]</scope>
    <source>
        <strain evidence="9 10">GSS09</strain>
    </source>
</reference>
<dbReference type="Proteomes" id="UP000189464">
    <property type="component" value="Chromosome"/>
</dbReference>
<dbReference type="PANTHER" id="PTHR30376">
    <property type="entry name" value="SIGMA FACTOR RPOH HEAT SHOCK RELATED"/>
    <property type="match status" value="1"/>
</dbReference>
<keyword evidence="3 7" id="KW-0805">Transcription regulation</keyword>
<organism evidence="9 10">
    <name type="scientific">Desulforamulus ferrireducens</name>
    <dbReference type="NCBI Taxonomy" id="1833852"/>
    <lineage>
        <taxon>Bacteria</taxon>
        <taxon>Bacillati</taxon>
        <taxon>Bacillota</taxon>
        <taxon>Clostridia</taxon>
        <taxon>Eubacteriales</taxon>
        <taxon>Peptococcaceae</taxon>
        <taxon>Desulforamulus</taxon>
    </lineage>
</organism>
<evidence type="ECO:0000256" key="2">
    <source>
        <dbReference type="ARBA" id="ARBA00022969"/>
    </source>
</evidence>
<evidence type="ECO:0000313" key="10">
    <source>
        <dbReference type="Proteomes" id="UP000189464"/>
    </source>
</evidence>
<dbReference type="InterPro" id="IPR001387">
    <property type="entry name" value="Cro/C1-type_HTH"/>
</dbReference>
<dbReference type="InterPro" id="IPR014284">
    <property type="entry name" value="RNA_pol_sigma-70_dom"/>
</dbReference>
<comment type="similarity">
    <text evidence="1 7">Belongs to the sigma-70 factor family.</text>
</comment>
<dbReference type="InterPro" id="IPR050813">
    <property type="entry name" value="Sigma-70_Factor"/>
</dbReference>
<evidence type="ECO:0000313" key="9">
    <source>
        <dbReference type="EMBL" id="AQS60026.1"/>
    </source>
</evidence>
<comment type="function">
    <text evidence="7">Sigma factors are initiation factors that promote the attachment of RNA polymerase to specific initiation sites and are then released.</text>
</comment>
<dbReference type="PANTHER" id="PTHR30376:SF3">
    <property type="entry name" value="RNA POLYMERASE SIGMA FACTOR RPOH"/>
    <property type="match status" value="1"/>
</dbReference>
<evidence type="ECO:0000256" key="1">
    <source>
        <dbReference type="ARBA" id="ARBA00007788"/>
    </source>
</evidence>
<dbReference type="GO" id="GO:0030435">
    <property type="term" value="P:sporulation resulting in formation of a cellular spore"/>
    <property type="evidence" value="ECO:0007669"/>
    <property type="project" value="UniProtKB-KW"/>
</dbReference>
<protein>
    <recommendedName>
        <fullName evidence="7">RNA polymerase sigma factor</fullName>
    </recommendedName>
</protein>
<dbReference type="InterPro" id="IPR013325">
    <property type="entry name" value="RNA_pol_sigma_r2"/>
</dbReference>
<dbReference type="KEGG" id="dfg:B0537_13665"/>
<dbReference type="NCBIfam" id="NF004471">
    <property type="entry name" value="PRK05803.1"/>
    <property type="match status" value="1"/>
</dbReference>
<evidence type="ECO:0000259" key="8">
    <source>
        <dbReference type="PROSITE" id="PS50943"/>
    </source>
</evidence>
<dbReference type="InterPro" id="IPR036388">
    <property type="entry name" value="WH-like_DNA-bd_sf"/>
</dbReference>
<dbReference type="STRING" id="1833852.B0537_13665"/>
<dbReference type="GO" id="GO:0003677">
    <property type="term" value="F:DNA binding"/>
    <property type="evidence" value="ECO:0007669"/>
    <property type="project" value="UniProtKB-KW"/>
</dbReference>
<dbReference type="PRINTS" id="PR00046">
    <property type="entry name" value="SIGMA70FCT"/>
</dbReference>
<dbReference type="InterPro" id="IPR007630">
    <property type="entry name" value="RNA_pol_sigma70_r4"/>
</dbReference>
<accession>A0A1S6IZ32</accession>
<gene>
    <name evidence="9" type="ORF">B0537_13665</name>
</gene>
<dbReference type="GO" id="GO:0016987">
    <property type="term" value="F:sigma factor activity"/>
    <property type="evidence" value="ECO:0007669"/>
    <property type="project" value="UniProtKB-KW"/>
</dbReference>
<dbReference type="GO" id="GO:0006352">
    <property type="term" value="P:DNA-templated transcription initiation"/>
    <property type="evidence" value="ECO:0007669"/>
    <property type="project" value="InterPro"/>
</dbReference>
<name>A0A1S6IZ32_9FIRM</name>
<evidence type="ECO:0000256" key="3">
    <source>
        <dbReference type="ARBA" id="ARBA00023015"/>
    </source>
</evidence>
<dbReference type="Pfam" id="PF04542">
    <property type="entry name" value="Sigma70_r2"/>
    <property type="match status" value="1"/>
</dbReference>
<evidence type="ECO:0000256" key="7">
    <source>
        <dbReference type="RuleBase" id="RU362124"/>
    </source>
</evidence>
<dbReference type="RefSeq" id="WP_077715069.1">
    <property type="nucleotide sequence ID" value="NZ_CP019698.1"/>
</dbReference>
<sequence>MSPALLTILALSILNGIILLVSYISSGTLPEPLSPKEEKELLLRLSKGDQLAKTILIERNLRLVAKIANKLQDPRVDKQDLFQNGVVGLIKAVDTFDAQKCSKFSTYAGVCIQNEILMVLRKQKNERGNISMSEPLDYDKDGTPLELQDTLMTEDIPVEEQVETSLELEKLETALTKLTPREQMVIRLRYGLDGGRELTQREVGKRLAISRSFISRIESSSINKLYKEMTN</sequence>
<dbReference type="SUPFAM" id="SSF88946">
    <property type="entry name" value="Sigma2 domain of RNA polymerase sigma factors"/>
    <property type="match status" value="1"/>
</dbReference>
<dbReference type="CDD" id="cd06171">
    <property type="entry name" value="Sigma70_r4"/>
    <property type="match status" value="1"/>
</dbReference>
<dbReference type="PROSITE" id="PS00715">
    <property type="entry name" value="SIGMA70_1"/>
    <property type="match status" value="1"/>
</dbReference>
<keyword evidence="10" id="KW-1185">Reference proteome</keyword>
<evidence type="ECO:0000256" key="4">
    <source>
        <dbReference type="ARBA" id="ARBA00023082"/>
    </source>
</evidence>
<proteinExistence type="inferred from homology"/>
<dbReference type="Gene3D" id="1.10.10.10">
    <property type="entry name" value="Winged helix-like DNA-binding domain superfamily/Winged helix DNA-binding domain"/>
    <property type="match status" value="1"/>
</dbReference>
<dbReference type="SUPFAM" id="SSF88659">
    <property type="entry name" value="Sigma3 and sigma4 domains of RNA polymerase sigma factors"/>
    <property type="match status" value="1"/>
</dbReference>